<dbReference type="Gene3D" id="1.10.10.2910">
    <property type="match status" value="1"/>
</dbReference>
<dbReference type="AlphaFoldDB" id="A0A4R5NQS2"/>
<dbReference type="Pfam" id="PF06114">
    <property type="entry name" value="Peptidase_M78"/>
    <property type="match status" value="1"/>
</dbReference>
<proteinExistence type="predicted"/>
<feature type="domain" description="IrrE N-terminal-like" evidence="1">
    <location>
        <begin position="16"/>
        <end position="71"/>
    </location>
</feature>
<gene>
    <name evidence="2" type="ORF">C5L32_000456</name>
</gene>
<dbReference type="EMBL" id="PUFP01000035">
    <property type="protein sequence ID" value="TDG78655.1"/>
    <property type="molecule type" value="Genomic_DNA"/>
</dbReference>
<evidence type="ECO:0000313" key="2">
    <source>
        <dbReference type="EMBL" id="TDG78655.1"/>
    </source>
</evidence>
<organism evidence="2 3">
    <name type="scientific">Lentilactobacillus buchneri DSM 20057</name>
    <dbReference type="NCBI Taxonomy" id="1423728"/>
    <lineage>
        <taxon>Bacteria</taxon>
        <taxon>Bacillati</taxon>
        <taxon>Bacillota</taxon>
        <taxon>Bacilli</taxon>
        <taxon>Lactobacillales</taxon>
        <taxon>Lactobacillaceae</taxon>
        <taxon>Lentilactobacillus</taxon>
    </lineage>
</organism>
<reference evidence="2 3" key="1">
    <citation type="journal article" date="2019" name="Appl. Microbiol. Biotechnol.">
        <title>Uncovering carbohydrate metabolism through a genotype-phenotype association study of 56 lactic acid bacteria genomes.</title>
        <authorList>
            <person name="Buron-Moles G."/>
            <person name="Chailyan A."/>
            <person name="Dolejs I."/>
            <person name="Forster J."/>
            <person name="Miks M.H."/>
        </authorList>
    </citation>
    <scope>NUCLEOTIDE SEQUENCE [LARGE SCALE GENOMIC DNA]</scope>
    <source>
        <strain evidence="2 3">ATCC 4005</strain>
    </source>
</reference>
<evidence type="ECO:0000313" key="3">
    <source>
        <dbReference type="Proteomes" id="UP000295181"/>
    </source>
</evidence>
<protein>
    <recommendedName>
        <fullName evidence="1">IrrE N-terminal-like domain-containing protein</fullName>
    </recommendedName>
</protein>
<dbReference type="Proteomes" id="UP000295181">
    <property type="component" value="Unassembled WGS sequence"/>
</dbReference>
<dbReference type="InterPro" id="IPR010359">
    <property type="entry name" value="IrrE_HExxH"/>
</dbReference>
<name>A0A4R5NQS2_LENBU</name>
<accession>A0A4R5NQS2</accession>
<comment type="caution">
    <text evidence="2">The sequence shown here is derived from an EMBL/GenBank/DDBJ whole genome shotgun (WGS) entry which is preliminary data.</text>
</comment>
<evidence type="ECO:0000259" key="1">
    <source>
        <dbReference type="Pfam" id="PF06114"/>
    </source>
</evidence>
<sequence length="104" mass="11787">MDLGKHPLGKIIYYGNQPIIILNNDIKDTPQQYFTLAHELGHLIVQPGLTAYQTGRFNHDVCEYQANQFATGLMGLLYVEENGYGPDSYYDLVHHYGSPVNELD</sequence>